<comment type="subcellular location">
    <subcellularLocation>
        <location evidence="1">Cell outer membrane</location>
    </subcellularLocation>
</comment>
<keyword evidence="6" id="KW-1185">Reference proteome</keyword>
<evidence type="ECO:0000256" key="1">
    <source>
        <dbReference type="ARBA" id="ARBA00004442"/>
    </source>
</evidence>
<comment type="caution">
    <text evidence="5">The sequence shown here is derived from an EMBL/GenBank/DDBJ whole genome shotgun (WGS) entry which is preliminary data.</text>
</comment>
<dbReference type="EMBL" id="JBHRYQ010000001">
    <property type="protein sequence ID" value="MFC3809919.1"/>
    <property type="molecule type" value="Genomic_DNA"/>
</dbReference>
<accession>A0ABV7YRE3</accession>
<keyword evidence="4" id="KW-0732">Signal</keyword>
<dbReference type="Gene3D" id="2.40.170.20">
    <property type="entry name" value="TonB-dependent receptor, beta-barrel domain"/>
    <property type="match status" value="1"/>
</dbReference>
<feature type="signal peptide" evidence="4">
    <location>
        <begin position="1"/>
        <end position="21"/>
    </location>
</feature>
<dbReference type="Proteomes" id="UP001595616">
    <property type="component" value="Unassembled WGS sequence"/>
</dbReference>
<organism evidence="5 6">
    <name type="scientific">Lacihabitans lacunae</name>
    <dbReference type="NCBI Taxonomy" id="1028214"/>
    <lineage>
        <taxon>Bacteria</taxon>
        <taxon>Pseudomonadati</taxon>
        <taxon>Bacteroidota</taxon>
        <taxon>Cytophagia</taxon>
        <taxon>Cytophagales</taxon>
        <taxon>Leadbetterellaceae</taxon>
        <taxon>Lacihabitans</taxon>
    </lineage>
</organism>
<evidence type="ECO:0008006" key="7">
    <source>
        <dbReference type="Google" id="ProtNLM"/>
    </source>
</evidence>
<protein>
    <recommendedName>
        <fullName evidence="7">TonB-dependent receptor</fullName>
    </recommendedName>
</protein>
<keyword evidence="3" id="KW-0998">Cell outer membrane</keyword>
<evidence type="ECO:0000313" key="5">
    <source>
        <dbReference type="EMBL" id="MFC3809919.1"/>
    </source>
</evidence>
<evidence type="ECO:0000256" key="4">
    <source>
        <dbReference type="SAM" id="SignalP"/>
    </source>
</evidence>
<evidence type="ECO:0000256" key="3">
    <source>
        <dbReference type="ARBA" id="ARBA00023237"/>
    </source>
</evidence>
<evidence type="ECO:0000313" key="6">
    <source>
        <dbReference type="Proteomes" id="UP001595616"/>
    </source>
</evidence>
<proteinExistence type="predicted"/>
<dbReference type="SUPFAM" id="SSF56935">
    <property type="entry name" value="Porins"/>
    <property type="match status" value="1"/>
</dbReference>
<evidence type="ECO:0000256" key="2">
    <source>
        <dbReference type="ARBA" id="ARBA00023136"/>
    </source>
</evidence>
<dbReference type="RefSeq" id="WP_379835568.1">
    <property type="nucleotide sequence ID" value="NZ_JBHRYQ010000001.1"/>
</dbReference>
<sequence>MSIKKQIILAALSTIATNALAQKEVVNEEINITKERQIELQKANRIFDKIPPVINEKSDKKMTYSFYDRKPTAVEETKFEPNVVSPVSKKSSMDDLVGYKNYFKIGVGNFGRFYAETFINSNQDSKLVWGISGLHNSTKRGPVEGENSASSLNKIKLDGKYHQENYELKLDMGYERRNYYFYGYDTAQFKGEYSQADLRQLINIYNFNATFENTKPKPKVDYKLVTGIRKMDDYYRAYELDWGTTFTAFFPIIEDKVTAILNAESYLTQWDDSFRENQIVKRNLFRVEPMFRFDIQQFSAKVGFKAVNQYDQQQQINETKGYPTVNLSYKLPSMIYFFAGFDGDMIRNTLYSFVNENPYLGDIVNLRNTYKNQDFYIGSRGDMFNGVKYNAKFSYGKYQNLYFFTPYDGTPLSSAGKPINTTKYAISYENDGVQTNFFNVSTEFSYMNFESWKPNIKMDYNYYQTIKYAKPYHKPAFTGRWGNTFLVTNKLVSSLDFYYMGGIYAQAIEFGEPKKLKDIADLNAEITYLFSPQFSAFVKLNNIFGQNYQRYYNYPQMGLNFVAGINVAL</sequence>
<gene>
    <name evidence="5" type="ORF">ACFOOI_04590</name>
</gene>
<feature type="chain" id="PRO_5045416556" description="TonB-dependent receptor" evidence="4">
    <location>
        <begin position="22"/>
        <end position="569"/>
    </location>
</feature>
<reference evidence="6" key="1">
    <citation type="journal article" date="2019" name="Int. J. Syst. Evol. Microbiol.">
        <title>The Global Catalogue of Microorganisms (GCM) 10K type strain sequencing project: providing services to taxonomists for standard genome sequencing and annotation.</title>
        <authorList>
            <consortium name="The Broad Institute Genomics Platform"/>
            <consortium name="The Broad Institute Genome Sequencing Center for Infectious Disease"/>
            <person name="Wu L."/>
            <person name="Ma J."/>
        </authorList>
    </citation>
    <scope>NUCLEOTIDE SEQUENCE [LARGE SCALE GENOMIC DNA]</scope>
    <source>
        <strain evidence="6">CECT 7956</strain>
    </source>
</reference>
<keyword evidence="2" id="KW-0472">Membrane</keyword>
<dbReference type="InterPro" id="IPR036942">
    <property type="entry name" value="Beta-barrel_TonB_sf"/>
</dbReference>
<name>A0ABV7YRE3_9BACT</name>